<organism evidence="1 2">
    <name type="scientific">Pseudarthrobacter polychromogenes</name>
    <dbReference type="NCBI Taxonomy" id="1676"/>
    <lineage>
        <taxon>Bacteria</taxon>
        <taxon>Bacillati</taxon>
        <taxon>Actinomycetota</taxon>
        <taxon>Actinomycetes</taxon>
        <taxon>Micrococcales</taxon>
        <taxon>Micrococcaceae</taxon>
        <taxon>Pseudarthrobacter</taxon>
    </lineage>
</organism>
<dbReference type="RefSeq" id="WP_188813768.1">
    <property type="nucleotide sequence ID" value="NZ_BAAAWV010000001.1"/>
</dbReference>
<accession>A0ABQ1Y338</accession>
<protein>
    <submittedName>
        <fullName evidence="1">Uncharacterized protein</fullName>
    </submittedName>
</protein>
<keyword evidence="2" id="KW-1185">Reference proteome</keyword>
<name>A0ABQ1Y338_9MICC</name>
<comment type="caution">
    <text evidence="1">The sequence shown here is derived from an EMBL/GenBank/DDBJ whole genome shotgun (WGS) entry which is preliminary data.</text>
</comment>
<dbReference type="EMBL" id="BMKU01000019">
    <property type="protein sequence ID" value="GGH10275.1"/>
    <property type="molecule type" value="Genomic_DNA"/>
</dbReference>
<sequence>MLKYASRFQITDQDMHLSELQQEGRERVHEMALRDGLIPCGATAWAVVETEEGPELLGVTPVQHAVEAVAVKRAG</sequence>
<dbReference type="Proteomes" id="UP000596938">
    <property type="component" value="Unassembled WGS sequence"/>
</dbReference>
<evidence type="ECO:0000313" key="2">
    <source>
        <dbReference type="Proteomes" id="UP000596938"/>
    </source>
</evidence>
<proteinExistence type="predicted"/>
<gene>
    <name evidence="1" type="ORF">GCM10011577_39000</name>
</gene>
<reference evidence="2" key="1">
    <citation type="journal article" date="2019" name="Int. J. Syst. Evol. Microbiol.">
        <title>The Global Catalogue of Microorganisms (GCM) 10K type strain sequencing project: providing services to taxonomists for standard genome sequencing and annotation.</title>
        <authorList>
            <consortium name="The Broad Institute Genomics Platform"/>
            <consortium name="The Broad Institute Genome Sequencing Center for Infectious Disease"/>
            <person name="Wu L."/>
            <person name="Ma J."/>
        </authorList>
    </citation>
    <scope>NUCLEOTIDE SEQUENCE [LARGE SCALE GENOMIC DNA]</scope>
    <source>
        <strain evidence="2">CGMCC 1.1927</strain>
    </source>
</reference>
<evidence type="ECO:0000313" key="1">
    <source>
        <dbReference type="EMBL" id="GGH10275.1"/>
    </source>
</evidence>